<keyword evidence="7 11" id="KW-0274">FAD</keyword>
<comment type="similarity">
    <text evidence="3 11">Belongs to the MnmG family.</text>
</comment>
<dbReference type="PANTHER" id="PTHR11806:SF0">
    <property type="entry name" value="PROTEIN MTO1 HOMOLOG, MITOCHONDRIAL"/>
    <property type="match status" value="1"/>
</dbReference>
<dbReference type="Proteomes" id="UP000525298">
    <property type="component" value="Unassembled WGS sequence"/>
</dbReference>
<dbReference type="PANTHER" id="PTHR11806">
    <property type="entry name" value="GLUCOSE INHIBITED DIVISION PROTEIN A"/>
    <property type="match status" value="1"/>
</dbReference>
<dbReference type="Pfam" id="PF21680">
    <property type="entry name" value="GIDA_C_1st"/>
    <property type="match status" value="1"/>
</dbReference>
<comment type="caution">
    <text evidence="14">The sequence shown here is derived from an EMBL/GenBank/DDBJ whole genome shotgun (WGS) entry which is preliminary data.</text>
</comment>
<comment type="caution">
    <text evidence="11">Lacks conserved residue(s) required for the propagation of feature annotation.</text>
</comment>
<dbReference type="SMART" id="SM01228">
    <property type="entry name" value="GIDA_assoc_3"/>
    <property type="match status" value="1"/>
</dbReference>
<keyword evidence="11" id="KW-0963">Cytoplasm</keyword>
<dbReference type="Gene3D" id="3.50.50.60">
    <property type="entry name" value="FAD/NAD(P)-binding domain"/>
    <property type="match status" value="2"/>
</dbReference>
<evidence type="ECO:0000256" key="7">
    <source>
        <dbReference type="ARBA" id="ARBA00022827"/>
    </source>
</evidence>
<dbReference type="FunFam" id="1.10.150.570:FF:000001">
    <property type="entry name" value="tRNA uridine 5-carboxymethylaminomethyl modification enzyme MnmG"/>
    <property type="match status" value="1"/>
</dbReference>
<dbReference type="PROSITE" id="PS01280">
    <property type="entry name" value="GIDA_1"/>
    <property type="match status" value="1"/>
</dbReference>
<evidence type="ECO:0000256" key="10">
    <source>
        <dbReference type="ARBA" id="ARBA00031800"/>
    </source>
</evidence>
<dbReference type="InterPro" id="IPR049312">
    <property type="entry name" value="GIDA_C_N"/>
</dbReference>
<evidence type="ECO:0000256" key="11">
    <source>
        <dbReference type="HAMAP-Rule" id="MF_00129"/>
    </source>
</evidence>
<evidence type="ECO:0000256" key="5">
    <source>
        <dbReference type="ARBA" id="ARBA00022630"/>
    </source>
</evidence>
<evidence type="ECO:0000259" key="13">
    <source>
        <dbReference type="SMART" id="SM01228"/>
    </source>
</evidence>
<protein>
    <recommendedName>
        <fullName evidence="4 11">tRNA uridine 5-carboxymethylaminomethyl modification enzyme MnmG</fullName>
    </recommendedName>
    <alternativeName>
        <fullName evidence="10 11">Glucose-inhibited division protein A</fullName>
    </alternativeName>
</protein>
<feature type="binding site" evidence="11">
    <location>
        <begin position="14"/>
        <end position="19"/>
    </location>
    <ligand>
        <name>FAD</name>
        <dbReference type="ChEBI" id="CHEBI:57692"/>
    </ligand>
</feature>
<dbReference type="SUPFAM" id="SSF51905">
    <property type="entry name" value="FAD/NAD(P)-binding domain"/>
    <property type="match status" value="1"/>
</dbReference>
<comment type="subcellular location">
    <subcellularLocation>
        <location evidence="11">Cytoplasm</location>
    </subcellularLocation>
</comment>
<accession>A0A7W0HJB3</accession>
<evidence type="ECO:0000313" key="15">
    <source>
        <dbReference type="Proteomes" id="UP000525298"/>
    </source>
</evidence>
<organism evidence="14 15">
    <name type="scientific">Desulfosalsimonas propionicica</name>
    <dbReference type="NCBI Taxonomy" id="332175"/>
    <lineage>
        <taxon>Bacteria</taxon>
        <taxon>Pseudomonadati</taxon>
        <taxon>Thermodesulfobacteriota</taxon>
        <taxon>Desulfobacteria</taxon>
        <taxon>Desulfobacterales</taxon>
        <taxon>Desulfosalsimonadaceae</taxon>
        <taxon>Desulfosalsimonas</taxon>
    </lineage>
</organism>
<evidence type="ECO:0000256" key="2">
    <source>
        <dbReference type="ARBA" id="ARBA00003717"/>
    </source>
</evidence>
<dbReference type="Pfam" id="PF01134">
    <property type="entry name" value="GIDA"/>
    <property type="match status" value="1"/>
</dbReference>
<evidence type="ECO:0000256" key="9">
    <source>
        <dbReference type="ARBA" id="ARBA00025948"/>
    </source>
</evidence>
<dbReference type="FunFam" id="3.50.50.60:FF:000002">
    <property type="entry name" value="tRNA uridine 5-carboxymethylaminomethyl modification enzyme MnmG"/>
    <property type="match status" value="1"/>
</dbReference>
<comment type="cofactor">
    <cofactor evidence="1 11">
        <name>FAD</name>
        <dbReference type="ChEBI" id="CHEBI:57692"/>
    </cofactor>
</comment>
<dbReference type="InterPro" id="IPR036188">
    <property type="entry name" value="FAD/NAD-bd_sf"/>
</dbReference>
<comment type="function">
    <text evidence="2 11">NAD-binding protein involved in the addition of a carboxymethylaminomethyl (cmnm) group at the wobble position (U34) of certain tRNAs, forming tRNA-cmnm(5)s(2)U34.</text>
</comment>
<dbReference type="InterPro" id="IPR002218">
    <property type="entry name" value="MnmG-rel"/>
</dbReference>
<feature type="domain" description="tRNA uridine 5-carboxymethylaminomethyl modification enzyme C-terminal subdomain" evidence="13">
    <location>
        <begin position="545"/>
        <end position="616"/>
    </location>
</feature>
<dbReference type="InterPro" id="IPR020595">
    <property type="entry name" value="MnmG-rel_CS"/>
</dbReference>
<dbReference type="InterPro" id="IPR047001">
    <property type="entry name" value="MnmG_C_subdom"/>
</dbReference>
<dbReference type="HAMAP" id="MF_00129">
    <property type="entry name" value="MnmG_GidA"/>
    <property type="match status" value="1"/>
</dbReference>
<evidence type="ECO:0000256" key="1">
    <source>
        <dbReference type="ARBA" id="ARBA00001974"/>
    </source>
</evidence>
<dbReference type="GO" id="GO:0002098">
    <property type="term" value="P:tRNA wobble uridine modification"/>
    <property type="evidence" value="ECO:0007669"/>
    <property type="project" value="InterPro"/>
</dbReference>
<feature type="region of interest" description="Disordered" evidence="12">
    <location>
        <begin position="627"/>
        <end position="648"/>
    </location>
</feature>
<evidence type="ECO:0000256" key="8">
    <source>
        <dbReference type="ARBA" id="ARBA00023027"/>
    </source>
</evidence>
<keyword evidence="5 11" id="KW-0285">Flavoprotein</keyword>
<evidence type="ECO:0000313" key="14">
    <source>
        <dbReference type="EMBL" id="MBA2880024.1"/>
    </source>
</evidence>
<evidence type="ECO:0000256" key="12">
    <source>
        <dbReference type="SAM" id="MobiDB-lite"/>
    </source>
</evidence>
<dbReference type="GO" id="GO:0050660">
    <property type="term" value="F:flavin adenine dinucleotide binding"/>
    <property type="evidence" value="ECO:0007669"/>
    <property type="project" value="UniProtKB-UniRule"/>
</dbReference>
<dbReference type="InterPro" id="IPR040131">
    <property type="entry name" value="MnmG_N"/>
</dbReference>
<feature type="compositionally biased region" description="Polar residues" evidence="12">
    <location>
        <begin position="634"/>
        <end position="648"/>
    </location>
</feature>
<dbReference type="GO" id="GO:0005829">
    <property type="term" value="C:cytosol"/>
    <property type="evidence" value="ECO:0007669"/>
    <property type="project" value="TreeGrafter"/>
</dbReference>
<evidence type="ECO:0000256" key="6">
    <source>
        <dbReference type="ARBA" id="ARBA00022694"/>
    </source>
</evidence>
<dbReference type="InterPro" id="IPR026904">
    <property type="entry name" value="MnmG_C"/>
</dbReference>
<evidence type="ECO:0000256" key="3">
    <source>
        <dbReference type="ARBA" id="ARBA00007653"/>
    </source>
</evidence>
<dbReference type="PRINTS" id="PR00411">
    <property type="entry name" value="PNDRDTASEI"/>
</dbReference>
<feature type="binding site" evidence="11">
    <location>
        <begin position="273"/>
        <end position="287"/>
    </location>
    <ligand>
        <name>NAD(+)</name>
        <dbReference type="ChEBI" id="CHEBI:57540"/>
    </ligand>
</feature>
<keyword evidence="8 11" id="KW-0520">NAD</keyword>
<dbReference type="EMBL" id="JACDUS010000001">
    <property type="protein sequence ID" value="MBA2880024.1"/>
    <property type="molecule type" value="Genomic_DNA"/>
</dbReference>
<dbReference type="Gene3D" id="1.10.10.1800">
    <property type="entry name" value="tRNA uridine 5-carboxymethylaminomethyl modification enzyme MnmG/GidA"/>
    <property type="match status" value="1"/>
</dbReference>
<dbReference type="NCBIfam" id="TIGR00136">
    <property type="entry name" value="mnmG_gidA"/>
    <property type="match status" value="1"/>
</dbReference>
<keyword evidence="6 11" id="KW-0819">tRNA processing</keyword>
<gene>
    <name evidence="11" type="primary">mnmG</name>
    <name evidence="11" type="synonym">gidA</name>
    <name evidence="14" type="ORF">HNR65_000331</name>
</gene>
<proteinExistence type="inferred from homology"/>
<sequence length="648" mass="70548">MNQHNKTYDVIVVGAGHAGCEAALAAARMGCRVMLAAIDLDKIAAMPCSPSVGGMAKGQLVREIDALGGEMARVTDRTAIHFRTLNTRKGPAVHSSRTQNDKIRYHTAMKAVLEDTPGIDIKQVLVDRLLVEDNQAVGVVDRTGFAFYGQTVILATGTFLAGRVHIGNNSFMAGRAGEFSAEGLSADLKAVGFAMGRMKTGTPPRLHRDSIDFSVLERQDSQESPRPFSYSSTGLSLPQVPSFIGAANAETIRTVADNISRSSLYGGFISGVSARYCPSFEDKVVKFPDRQSHQVILEPEGLDTKEIYVSGLGNSLPLEIQVQLVRTICGLEQAEIMRPAYAIEYDYVDPMQLLPTLETRKVAGLYLAGQINGTSGYEEAAAQGLWAGINAACRVQHRPAFVLDRSQAYMGVMIDDLVTRGTAEPYRMFTSRAEYRLMLREDNADLRLMEIGHDLGLIGHDAAKELKQRREQIQAEINRLGKTAIRPGPELDQYLAGRKSAAVTTGTPAAQLLKRNELDYDVIRKFAPPDRPLDARVIGQVEIAVKYEGYIRKQLKEIEKFKSLETTPIPENFDFSGVHGLSNELREKLFRVRPVSMGQASRIEGITPAALSVLMVALKARCGGHGGAGASAHNESINFSDGSAPNRG</sequence>
<name>A0A7W0HJB3_9BACT</name>
<dbReference type="AlphaFoldDB" id="A0A7W0HJB3"/>
<dbReference type="Pfam" id="PF13932">
    <property type="entry name" value="SAM_GIDA_C"/>
    <property type="match status" value="1"/>
</dbReference>
<evidence type="ECO:0000256" key="4">
    <source>
        <dbReference type="ARBA" id="ARBA00020461"/>
    </source>
</evidence>
<comment type="subunit">
    <text evidence="9 11">Homodimer. Heterotetramer of two MnmE and two MnmG subunits.</text>
</comment>
<dbReference type="GO" id="GO:0030488">
    <property type="term" value="P:tRNA methylation"/>
    <property type="evidence" value="ECO:0007669"/>
    <property type="project" value="TreeGrafter"/>
</dbReference>
<keyword evidence="15" id="KW-1185">Reference proteome</keyword>
<dbReference type="InterPro" id="IPR044920">
    <property type="entry name" value="MnmG_C_subdom_sf"/>
</dbReference>
<dbReference type="Gene3D" id="1.10.150.570">
    <property type="entry name" value="GidA associated domain, C-terminal subdomain"/>
    <property type="match status" value="1"/>
</dbReference>
<reference evidence="14 15" key="1">
    <citation type="submission" date="2020-07" db="EMBL/GenBank/DDBJ databases">
        <title>Genomic Encyclopedia of Type Strains, Phase IV (KMG-IV): sequencing the most valuable type-strain genomes for metagenomic binning, comparative biology and taxonomic classification.</title>
        <authorList>
            <person name="Goeker M."/>
        </authorList>
    </citation>
    <scope>NUCLEOTIDE SEQUENCE [LARGE SCALE GENOMIC DNA]</scope>
    <source>
        <strain evidence="14 15">DSM 17721</strain>
    </source>
</reference>
<dbReference type="RefSeq" id="WP_181549698.1">
    <property type="nucleotide sequence ID" value="NZ_JACDUS010000001.1"/>
</dbReference>
<dbReference type="InterPro" id="IPR004416">
    <property type="entry name" value="MnmG"/>
</dbReference>